<accession>A0A3S0K4B8</accession>
<dbReference type="EMBL" id="RXNT01000003">
    <property type="protein sequence ID" value="RTR35323.1"/>
    <property type="molecule type" value="Genomic_DNA"/>
</dbReference>
<evidence type="ECO:0000256" key="4">
    <source>
        <dbReference type="ARBA" id="ARBA00022989"/>
    </source>
</evidence>
<comment type="subcellular location">
    <subcellularLocation>
        <location evidence="1">Cell membrane</location>
        <topology evidence="1">Multi-pass membrane protein</topology>
    </subcellularLocation>
</comment>
<sequence>MLYLLFFVLFILLFIVGMTFLRTGLFNASAESLKYWLVKLTDTPIKGLLVGTVVTGILQSSSAVMVITIGLISARMMTFRGSIGIILGTNIGTTFTTEFITFNIGSLIVPMAIIGALLSLIRNPRIRSIGIIFLGLSCIFTGMQGFEFLALPLSELSFMKESIYQLNESSLLSVIAGIILTAIIQSSTATTGIVMGFLSSDVFHIATGIAIMLGANIGTCVTGYIASIGSGEESKLCAYAHIWLNLLGVVVFFPFIETLSNLAEFLADKPEVQLAHISVLFNCISSVLVLPFAYKFGDFIVKMHGKKQVH</sequence>
<comment type="caution">
    <text evidence="7">The sequence shown here is derived from an EMBL/GenBank/DDBJ whole genome shotgun (WGS) entry which is preliminary data.</text>
</comment>
<feature type="transmembrane region" description="Helical" evidence="6">
    <location>
        <begin position="238"/>
        <end position="256"/>
    </location>
</feature>
<feature type="transmembrane region" description="Helical" evidence="6">
    <location>
        <begin position="276"/>
        <end position="297"/>
    </location>
</feature>
<dbReference type="Proteomes" id="UP000271374">
    <property type="component" value="Unassembled WGS sequence"/>
</dbReference>
<dbReference type="InterPro" id="IPR003841">
    <property type="entry name" value="Na/Pi_transpt"/>
</dbReference>
<evidence type="ECO:0000256" key="2">
    <source>
        <dbReference type="ARBA" id="ARBA00022475"/>
    </source>
</evidence>
<dbReference type="Pfam" id="PF02690">
    <property type="entry name" value="Na_Pi_cotrans"/>
    <property type="match status" value="2"/>
</dbReference>
<evidence type="ECO:0000256" key="3">
    <source>
        <dbReference type="ARBA" id="ARBA00022692"/>
    </source>
</evidence>
<dbReference type="PANTHER" id="PTHR10010">
    <property type="entry name" value="SOLUTE CARRIER FAMILY 34 SODIUM PHOSPHATE , MEMBER 2-RELATED"/>
    <property type="match status" value="1"/>
</dbReference>
<protein>
    <submittedName>
        <fullName evidence="7">Na/Pi cotransporter family protein</fullName>
    </submittedName>
</protein>
<evidence type="ECO:0000313" key="7">
    <source>
        <dbReference type="EMBL" id="RTR35323.1"/>
    </source>
</evidence>
<dbReference type="InterPro" id="IPR004633">
    <property type="entry name" value="NaPi_cotrn-rel/YqeW-like"/>
</dbReference>
<dbReference type="NCBIfam" id="NF037997">
    <property type="entry name" value="Na_Pi_symport"/>
    <property type="match status" value="1"/>
</dbReference>
<evidence type="ECO:0000256" key="1">
    <source>
        <dbReference type="ARBA" id="ARBA00004651"/>
    </source>
</evidence>
<keyword evidence="8" id="KW-1185">Reference proteome</keyword>
<keyword evidence="5 6" id="KW-0472">Membrane</keyword>
<keyword evidence="4 6" id="KW-1133">Transmembrane helix</keyword>
<feature type="transmembrane region" description="Helical" evidence="6">
    <location>
        <begin position="48"/>
        <end position="72"/>
    </location>
</feature>
<reference evidence="7 8" key="1">
    <citation type="submission" date="2018-12" db="EMBL/GenBank/DDBJ databases">
        <title>Bacillus yapensis draft genome sequence.</title>
        <authorList>
            <person name="Yu L."/>
            <person name="Xu X."/>
            <person name="Tang X."/>
        </authorList>
    </citation>
    <scope>NUCLEOTIDE SEQUENCE [LARGE SCALE GENOMIC DNA]</scope>
    <source>
        <strain evidence="7 8">XXST-01</strain>
    </source>
</reference>
<name>A0A3S0K4B8_9BACI</name>
<dbReference type="RefSeq" id="WP_126407135.1">
    <property type="nucleotide sequence ID" value="NZ_RXNT01000003.1"/>
</dbReference>
<evidence type="ECO:0000256" key="6">
    <source>
        <dbReference type="SAM" id="Phobius"/>
    </source>
</evidence>
<dbReference type="OrthoDB" id="9763003at2"/>
<feature type="transmembrane region" description="Helical" evidence="6">
    <location>
        <begin position="99"/>
        <end position="121"/>
    </location>
</feature>
<dbReference type="NCBIfam" id="TIGR00704">
    <property type="entry name" value="NaPi_cotrn_rel"/>
    <property type="match status" value="1"/>
</dbReference>
<organism evidence="7 8">
    <name type="scientific">Bacillus yapensis</name>
    <dbReference type="NCBI Taxonomy" id="2492960"/>
    <lineage>
        <taxon>Bacteria</taxon>
        <taxon>Bacillati</taxon>
        <taxon>Bacillota</taxon>
        <taxon>Bacilli</taxon>
        <taxon>Bacillales</taxon>
        <taxon>Bacillaceae</taxon>
        <taxon>Bacillus</taxon>
    </lineage>
</organism>
<dbReference type="GO" id="GO:0005886">
    <property type="term" value="C:plasma membrane"/>
    <property type="evidence" value="ECO:0007669"/>
    <property type="project" value="UniProtKB-SubCell"/>
</dbReference>
<evidence type="ECO:0000313" key="8">
    <source>
        <dbReference type="Proteomes" id="UP000271374"/>
    </source>
</evidence>
<gene>
    <name evidence="7" type="ORF">EKG37_05450</name>
</gene>
<dbReference type="GO" id="GO:0005436">
    <property type="term" value="F:sodium:phosphate symporter activity"/>
    <property type="evidence" value="ECO:0007669"/>
    <property type="project" value="InterPro"/>
</dbReference>
<evidence type="ECO:0000256" key="5">
    <source>
        <dbReference type="ARBA" id="ARBA00023136"/>
    </source>
</evidence>
<dbReference type="PANTHER" id="PTHR10010:SF46">
    <property type="entry name" value="SODIUM-DEPENDENT PHOSPHATE TRANSPORT PROTEIN 2B"/>
    <property type="match status" value="1"/>
</dbReference>
<dbReference type="AlphaFoldDB" id="A0A3S0K4B8"/>
<feature type="transmembrane region" description="Helical" evidence="6">
    <location>
        <begin position="203"/>
        <end position="226"/>
    </location>
</feature>
<keyword evidence="2" id="KW-1003">Cell membrane</keyword>
<proteinExistence type="predicted"/>
<dbReference type="GO" id="GO:0044341">
    <property type="term" value="P:sodium-dependent phosphate transport"/>
    <property type="evidence" value="ECO:0007669"/>
    <property type="project" value="InterPro"/>
</dbReference>
<keyword evidence="3 6" id="KW-0812">Transmembrane</keyword>
<feature type="transmembrane region" description="Helical" evidence="6">
    <location>
        <begin position="127"/>
        <end position="150"/>
    </location>
</feature>